<proteinExistence type="predicted"/>
<dbReference type="InterPro" id="IPR042568">
    <property type="entry name" value="QSOX_FAD-bd_sf"/>
</dbReference>
<dbReference type="PROSITE" id="PS51324">
    <property type="entry name" value="ERV_ALR"/>
    <property type="match status" value="1"/>
</dbReference>
<dbReference type="GO" id="GO:0006457">
    <property type="term" value="P:protein folding"/>
    <property type="evidence" value="ECO:0007669"/>
    <property type="project" value="TreeGrafter"/>
</dbReference>
<name>A0A8E0RUH7_9TREM</name>
<dbReference type="InterPro" id="IPR017905">
    <property type="entry name" value="ERV/ALR_sulphydryl_oxidase"/>
</dbReference>
<dbReference type="OrthoDB" id="59470at2759"/>
<organism evidence="9 10">
    <name type="scientific">Fasciolopsis buskii</name>
    <dbReference type="NCBI Taxonomy" id="27845"/>
    <lineage>
        <taxon>Eukaryota</taxon>
        <taxon>Metazoa</taxon>
        <taxon>Spiralia</taxon>
        <taxon>Lophotrochozoa</taxon>
        <taxon>Platyhelminthes</taxon>
        <taxon>Trematoda</taxon>
        <taxon>Digenea</taxon>
        <taxon>Plagiorchiida</taxon>
        <taxon>Echinostomata</taxon>
        <taxon>Echinostomatoidea</taxon>
        <taxon>Fasciolidae</taxon>
        <taxon>Fasciolopsis</taxon>
    </lineage>
</organism>
<evidence type="ECO:0000256" key="5">
    <source>
        <dbReference type="ARBA" id="ARBA00023002"/>
    </source>
</evidence>
<dbReference type="GO" id="GO:0003756">
    <property type="term" value="F:protein disulfide isomerase activity"/>
    <property type="evidence" value="ECO:0007669"/>
    <property type="project" value="TreeGrafter"/>
</dbReference>
<sequence length="288" mass="32726">MTIQAADIFLSLTKALFSDVSMVEKIEGDNLAALREFLGMLTLLLPASDHYLNKLNELYRWVQGQAGFTGAEWADHLNVSAFPKYSGQYDLCRSAHPQYHGYPCGLWILFHALTVSHYENELAGIELPGDIVAHAMNRFIPRFFSCQICAFHFAENSANIVHRGESILPNRVAPPPQEFTFNSSIVSRLPPAPVDGKTEVLWLNAIHNRVNENLRGSPTDDPFAPKLVYPHRWLCSACWIRSRSKHWNWVLGGDQRSRSALLNFLVKRYSSSRWMSDNISKSFFVSEK</sequence>
<dbReference type="GO" id="GO:0000139">
    <property type="term" value="C:Golgi membrane"/>
    <property type="evidence" value="ECO:0007669"/>
    <property type="project" value="TreeGrafter"/>
</dbReference>
<keyword evidence="4 7" id="KW-0274">FAD</keyword>
<comment type="catalytic activity">
    <reaction evidence="7">
        <text>2 R'C(R)SH + O2 = R'C(R)S-S(R)CR' + H2O2</text>
        <dbReference type="Rhea" id="RHEA:17357"/>
        <dbReference type="ChEBI" id="CHEBI:15379"/>
        <dbReference type="ChEBI" id="CHEBI:16240"/>
        <dbReference type="ChEBI" id="CHEBI:16520"/>
        <dbReference type="ChEBI" id="CHEBI:17412"/>
        <dbReference type="EC" id="1.8.3.2"/>
    </reaction>
</comment>
<keyword evidence="3" id="KW-0732">Signal</keyword>
<evidence type="ECO:0000256" key="3">
    <source>
        <dbReference type="ARBA" id="ARBA00022729"/>
    </source>
</evidence>
<keyword evidence="10" id="KW-1185">Reference proteome</keyword>
<evidence type="ECO:0000256" key="7">
    <source>
        <dbReference type="RuleBase" id="RU371123"/>
    </source>
</evidence>
<keyword evidence="5 7" id="KW-0560">Oxidoreductase</keyword>
<evidence type="ECO:0000259" key="8">
    <source>
        <dbReference type="PROSITE" id="PS51324"/>
    </source>
</evidence>
<dbReference type="InterPro" id="IPR036774">
    <property type="entry name" value="ERV/ALR_sulphydryl_oxid_sf"/>
</dbReference>
<accession>A0A8E0RUH7</accession>
<gene>
    <name evidence="9" type="ORF">FBUS_00861</name>
</gene>
<evidence type="ECO:0000313" key="9">
    <source>
        <dbReference type="EMBL" id="KAA0194135.1"/>
    </source>
</evidence>
<dbReference type="AlphaFoldDB" id="A0A8E0RUH7"/>
<protein>
    <recommendedName>
        <fullName evidence="7">Sulfhydryl oxidase</fullName>
        <ecNumber evidence="7">1.8.3.2</ecNumber>
    </recommendedName>
</protein>
<evidence type="ECO:0000256" key="4">
    <source>
        <dbReference type="ARBA" id="ARBA00022827"/>
    </source>
</evidence>
<dbReference type="Gene3D" id="1.20.120.1960">
    <property type="entry name" value="QSOX sulfhydryl oxidase domain"/>
    <property type="match status" value="1"/>
</dbReference>
<dbReference type="Gene3D" id="1.20.120.310">
    <property type="entry name" value="ERV/ALR sulfhydryl oxidase domain"/>
    <property type="match status" value="1"/>
</dbReference>
<keyword evidence="6" id="KW-1015">Disulfide bond</keyword>
<feature type="domain" description="ERV/ALR sulfhydryl oxidase" evidence="8">
    <location>
        <begin position="95"/>
        <end position="233"/>
    </location>
</feature>
<evidence type="ECO:0000256" key="6">
    <source>
        <dbReference type="ARBA" id="ARBA00023157"/>
    </source>
</evidence>
<dbReference type="PANTHER" id="PTHR22897:SF8">
    <property type="entry name" value="SULFHYDRYL OXIDASE"/>
    <property type="match status" value="1"/>
</dbReference>
<dbReference type="GO" id="GO:0016971">
    <property type="term" value="F:flavin-dependent sulfhydryl oxidase activity"/>
    <property type="evidence" value="ECO:0007669"/>
    <property type="project" value="InterPro"/>
</dbReference>
<dbReference type="SUPFAM" id="SSF69000">
    <property type="entry name" value="FAD-dependent thiol oxidase"/>
    <property type="match status" value="1"/>
</dbReference>
<evidence type="ECO:0000256" key="2">
    <source>
        <dbReference type="ARBA" id="ARBA00022630"/>
    </source>
</evidence>
<reference evidence="9" key="1">
    <citation type="submission" date="2019-05" db="EMBL/GenBank/DDBJ databases">
        <title>Annotation for the trematode Fasciolopsis buski.</title>
        <authorList>
            <person name="Choi Y.-J."/>
        </authorList>
    </citation>
    <scope>NUCLEOTIDE SEQUENCE</scope>
    <source>
        <strain evidence="9">HT</strain>
        <tissue evidence="9">Whole worm</tissue>
    </source>
</reference>
<dbReference type="Proteomes" id="UP000728185">
    <property type="component" value="Unassembled WGS sequence"/>
</dbReference>
<dbReference type="GO" id="GO:0005615">
    <property type="term" value="C:extracellular space"/>
    <property type="evidence" value="ECO:0007669"/>
    <property type="project" value="TreeGrafter"/>
</dbReference>
<dbReference type="InterPro" id="IPR039798">
    <property type="entry name" value="Sulfhydryl_oxidase"/>
</dbReference>
<evidence type="ECO:0000256" key="1">
    <source>
        <dbReference type="ARBA" id="ARBA00001974"/>
    </source>
</evidence>
<comment type="caution">
    <text evidence="9">The sequence shown here is derived from an EMBL/GenBank/DDBJ whole genome shotgun (WGS) entry which is preliminary data.</text>
</comment>
<dbReference type="PANTHER" id="PTHR22897">
    <property type="entry name" value="QUIESCIN Q6-RELATED SULFHYDRYL OXIDASE"/>
    <property type="match status" value="1"/>
</dbReference>
<evidence type="ECO:0000313" key="10">
    <source>
        <dbReference type="Proteomes" id="UP000728185"/>
    </source>
</evidence>
<dbReference type="EC" id="1.8.3.2" evidence="7"/>
<comment type="cofactor">
    <cofactor evidence="1 7">
        <name>FAD</name>
        <dbReference type="ChEBI" id="CHEBI:57692"/>
    </cofactor>
</comment>
<keyword evidence="2 7" id="KW-0285">Flavoprotein</keyword>
<dbReference type="EMBL" id="LUCM01004593">
    <property type="protein sequence ID" value="KAA0194135.1"/>
    <property type="molecule type" value="Genomic_DNA"/>
</dbReference>